<evidence type="ECO:0000313" key="3">
    <source>
        <dbReference type="Proteomes" id="UP000298057"/>
    </source>
</evidence>
<organism evidence="2 3">
    <name type="scientific">Leptospira selangorensis</name>
    <dbReference type="NCBI Taxonomy" id="2484982"/>
    <lineage>
        <taxon>Bacteria</taxon>
        <taxon>Pseudomonadati</taxon>
        <taxon>Spirochaetota</taxon>
        <taxon>Spirochaetia</taxon>
        <taxon>Leptospirales</taxon>
        <taxon>Leptospiraceae</taxon>
        <taxon>Leptospira</taxon>
    </lineage>
</organism>
<protein>
    <recommendedName>
        <fullName evidence="4">DUF3592 domain-containing protein</fullName>
    </recommendedName>
</protein>
<keyword evidence="3" id="KW-1185">Reference proteome</keyword>
<evidence type="ECO:0000256" key="1">
    <source>
        <dbReference type="SAM" id="Phobius"/>
    </source>
</evidence>
<proteinExistence type="predicted"/>
<comment type="caution">
    <text evidence="2">The sequence shown here is derived from an EMBL/GenBank/DDBJ whole genome shotgun (WGS) entry which is preliminary data.</text>
</comment>
<evidence type="ECO:0008006" key="4">
    <source>
        <dbReference type="Google" id="ProtNLM"/>
    </source>
</evidence>
<accession>A0ABY2N9P8</accession>
<gene>
    <name evidence="2" type="ORF">EHQ82_11005</name>
</gene>
<dbReference type="Proteomes" id="UP000298057">
    <property type="component" value="Unassembled WGS sequence"/>
</dbReference>
<dbReference type="EMBL" id="RQGU01000105">
    <property type="protein sequence ID" value="TGM19053.1"/>
    <property type="molecule type" value="Genomic_DNA"/>
</dbReference>
<evidence type="ECO:0000313" key="2">
    <source>
        <dbReference type="EMBL" id="TGM19053.1"/>
    </source>
</evidence>
<feature type="transmembrane region" description="Helical" evidence="1">
    <location>
        <begin position="132"/>
        <end position="153"/>
    </location>
</feature>
<keyword evidence="1" id="KW-0812">Transmembrane</keyword>
<keyword evidence="1" id="KW-1133">Transmembrane helix</keyword>
<sequence length="163" mass="18295">MHKLSKKRFIGKVFGSLVLILIGVFLITLTIIEVMRYTKLSNSKQLQRIVTNKRTHSGSKGIRSYDIQYEFFLGDNKYTGSDATGRENLWIGIPKEFFDALEINSKIPIAYSLENPNVNRPIVSPIGIGDTIAGGILGLFFFSFGFLLFLGLIQDFLKRKAVG</sequence>
<name>A0ABY2N9P8_9LEPT</name>
<feature type="transmembrane region" description="Helical" evidence="1">
    <location>
        <begin position="12"/>
        <end position="32"/>
    </location>
</feature>
<dbReference type="RefSeq" id="WP_167883717.1">
    <property type="nucleotide sequence ID" value="NZ_RQGU01000105.1"/>
</dbReference>
<reference evidence="3" key="1">
    <citation type="journal article" date="2019" name="PLoS Negl. Trop. Dis.">
        <title>Revisiting the worldwide diversity of Leptospira species in the environment.</title>
        <authorList>
            <person name="Vincent A.T."/>
            <person name="Schiettekatte O."/>
            <person name="Bourhy P."/>
            <person name="Veyrier F.J."/>
            <person name="Picardeau M."/>
        </authorList>
    </citation>
    <scope>NUCLEOTIDE SEQUENCE [LARGE SCALE GENOMIC DNA]</scope>
    <source>
        <strain evidence="3">201702406</strain>
    </source>
</reference>
<keyword evidence="1" id="KW-0472">Membrane</keyword>